<dbReference type="AlphaFoldDB" id="A0AAP3E4X0"/>
<protein>
    <submittedName>
        <fullName evidence="3">Universal stress protein</fullName>
    </submittedName>
</protein>
<evidence type="ECO:0000256" key="1">
    <source>
        <dbReference type="ARBA" id="ARBA00008791"/>
    </source>
</evidence>
<dbReference type="EMBL" id="JAOPKA010000035">
    <property type="protein sequence ID" value="MCU4744637.1"/>
    <property type="molecule type" value="Genomic_DNA"/>
</dbReference>
<dbReference type="Proteomes" id="UP001321018">
    <property type="component" value="Unassembled WGS sequence"/>
</dbReference>
<name>A0AAP3E4X0_9EURY</name>
<comment type="caution">
    <text evidence="3">The sequence shown here is derived from an EMBL/GenBank/DDBJ whole genome shotgun (WGS) entry which is preliminary data.</text>
</comment>
<evidence type="ECO:0000313" key="4">
    <source>
        <dbReference type="Proteomes" id="UP001321018"/>
    </source>
</evidence>
<dbReference type="PANTHER" id="PTHR46268:SF6">
    <property type="entry name" value="UNIVERSAL STRESS PROTEIN UP12"/>
    <property type="match status" value="1"/>
</dbReference>
<feature type="domain" description="UspA" evidence="2">
    <location>
        <begin position="5"/>
        <end position="150"/>
    </location>
</feature>
<gene>
    <name evidence="3" type="ORF">OB960_25030</name>
</gene>
<dbReference type="Gene3D" id="3.40.50.620">
    <property type="entry name" value="HUPs"/>
    <property type="match status" value="1"/>
</dbReference>
<accession>A0AAP3E4X0</accession>
<dbReference type="Pfam" id="PF00582">
    <property type="entry name" value="Usp"/>
    <property type="match status" value="1"/>
</dbReference>
<proteinExistence type="inferred from homology"/>
<evidence type="ECO:0000259" key="2">
    <source>
        <dbReference type="Pfam" id="PF00582"/>
    </source>
</evidence>
<organism evidence="3 4">
    <name type="scientific">Natronoglomus mannanivorans</name>
    <dbReference type="NCBI Taxonomy" id="2979990"/>
    <lineage>
        <taxon>Archaea</taxon>
        <taxon>Methanobacteriati</taxon>
        <taxon>Methanobacteriota</taxon>
        <taxon>Stenosarchaea group</taxon>
        <taxon>Halobacteria</taxon>
        <taxon>Halobacteriales</taxon>
        <taxon>Natrialbaceae</taxon>
        <taxon>Natronoglomus</taxon>
    </lineage>
</organism>
<dbReference type="CDD" id="cd00293">
    <property type="entry name" value="USP-like"/>
    <property type="match status" value="1"/>
</dbReference>
<evidence type="ECO:0000313" key="3">
    <source>
        <dbReference type="EMBL" id="MCU4744637.1"/>
    </source>
</evidence>
<dbReference type="SUPFAM" id="SSF52402">
    <property type="entry name" value="Adenine nucleotide alpha hydrolases-like"/>
    <property type="match status" value="1"/>
</dbReference>
<sequence>MKNGLVVLEDTEGHRDLLREAVDYAAGTDAELYVLSLVSTDEFDEAIETLDAIRSVEDSSYRSDAILTAARNDAEEIANDVLADLEDEAGDEVTISAIAAVFEEGARADTILEVAADTDCDHVFIVGQNRSPTGKVIFGNVAQQVILNFEGYVTMTTE</sequence>
<dbReference type="PANTHER" id="PTHR46268">
    <property type="entry name" value="STRESS RESPONSE PROTEIN NHAX"/>
    <property type="match status" value="1"/>
</dbReference>
<comment type="similarity">
    <text evidence="1">Belongs to the universal stress protein A family.</text>
</comment>
<dbReference type="InterPro" id="IPR014729">
    <property type="entry name" value="Rossmann-like_a/b/a_fold"/>
</dbReference>
<reference evidence="3" key="1">
    <citation type="submission" date="2022-09" db="EMBL/GenBank/DDBJ databases">
        <title>Enrichment on poylsaccharides allowed isolation of novel metabolic and taxonomic groups of Haloarchaea.</title>
        <authorList>
            <person name="Sorokin D.Y."/>
            <person name="Elcheninov A.G."/>
            <person name="Khizhniak T.V."/>
            <person name="Kolganova T.V."/>
            <person name="Kublanov I.V."/>
        </authorList>
    </citation>
    <scope>NUCLEOTIDE SEQUENCE</scope>
    <source>
        <strain evidence="3">AArc-xg1-1</strain>
    </source>
</reference>
<dbReference type="InterPro" id="IPR006016">
    <property type="entry name" value="UspA"/>
</dbReference>
<dbReference type="RefSeq" id="WP_338006438.1">
    <property type="nucleotide sequence ID" value="NZ_JAOPKA010000035.1"/>
</dbReference>